<evidence type="ECO:0000313" key="3">
    <source>
        <dbReference type="Proteomes" id="UP001344888"/>
    </source>
</evidence>
<evidence type="ECO:0000313" key="2">
    <source>
        <dbReference type="EMBL" id="MEC1177133.1"/>
    </source>
</evidence>
<dbReference type="GO" id="GO:0006313">
    <property type="term" value="P:DNA transposition"/>
    <property type="evidence" value="ECO:0007669"/>
    <property type="project" value="InterPro"/>
</dbReference>
<proteinExistence type="predicted"/>
<dbReference type="AlphaFoldDB" id="A0AAW9NN58"/>
<feature type="domain" description="Tn3 transposase DDE" evidence="1">
    <location>
        <begin position="20"/>
        <end position="55"/>
    </location>
</feature>
<gene>
    <name evidence="2" type="ORF">P9B03_01435</name>
</gene>
<dbReference type="InterPro" id="IPR002513">
    <property type="entry name" value="Tn3_Tnp_DDE_dom"/>
</dbReference>
<accession>A0AAW9NN58</accession>
<sequence>MYQWFQPVCLFQGVGQKHPISIWNTVYLSQAIEHFKDMGKYQDELLPHISPLGWELGEYSFKTEASNSIHHLENQGSTFHKMDTCILSAFCRWYP</sequence>
<dbReference type="GO" id="GO:0004803">
    <property type="term" value="F:transposase activity"/>
    <property type="evidence" value="ECO:0007669"/>
    <property type="project" value="InterPro"/>
</dbReference>
<dbReference type="EMBL" id="JARSFG010000003">
    <property type="protein sequence ID" value="MEC1177133.1"/>
    <property type="molecule type" value="Genomic_DNA"/>
</dbReference>
<comment type="caution">
    <text evidence="2">The sequence shown here is derived from an EMBL/GenBank/DDBJ whole genome shotgun (WGS) entry which is preliminary data.</text>
</comment>
<name>A0AAW9NN58_9BACL</name>
<protein>
    <submittedName>
        <fullName evidence="2">Tn3 family transposase</fullName>
    </submittedName>
</protein>
<dbReference type="Pfam" id="PF01526">
    <property type="entry name" value="DDE_Tnp_Tn3"/>
    <property type="match status" value="1"/>
</dbReference>
<organism evidence="2 3">
    <name type="scientific">Metasolibacillus meyeri</name>
    <dbReference type="NCBI Taxonomy" id="1071052"/>
    <lineage>
        <taxon>Bacteria</taxon>
        <taxon>Bacillati</taxon>
        <taxon>Bacillota</taxon>
        <taxon>Bacilli</taxon>
        <taxon>Bacillales</taxon>
        <taxon>Caryophanaceae</taxon>
        <taxon>Metasolibacillus</taxon>
    </lineage>
</organism>
<dbReference type="Proteomes" id="UP001344888">
    <property type="component" value="Unassembled WGS sequence"/>
</dbReference>
<reference evidence="2 3" key="1">
    <citation type="submission" date="2023-03" db="EMBL/GenBank/DDBJ databases">
        <title>Bacillus Genome Sequencing.</title>
        <authorList>
            <person name="Dunlap C."/>
        </authorList>
    </citation>
    <scope>NUCLEOTIDE SEQUENCE [LARGE SCALE GENOMIC DNA]</scope>
    <source>
        <strain evidence="2 3">B-59205</strain>
    </source>
</reference>
<keyword evidence="3" id="KW-1185">Reference proteome</keyword>
<evidence type="ECO:0000259" key="1">
    <source>
        <dbReference type="Pfam" id="PF01526"/>
    </source>
</evidence>